<proteinExistence type="predicted"/>
<dbReference type="EMBL" id="FLQS01000082">
    <property type="protein sequence ID" value="SBS79610.1"/>
    <property type="molecule type" value="Genomic_DNA"/>
</dbReference>
<name>A0A1Y5PQD0_9MYCO</name>
<accession>A0A1Y5PQD0</accession>
<evidence type="ECO:0000313" key="1">
    <source>
        <dbReference type="EMBL" id="SBS79610.1"/>
    </source>
</evidence>
<organism evidence="1">
    <name type="scientific">uncultured Mycobacterium sp</name>
    <dbReference type="NCBI Taxonomy" id="171292"/>
    <lineage>
        <taxon>Bacteria</taxon>
        <taxon>Bacillati</taxon>
        <taxon>Actinomycetota</taxon>
        <taxon>Actinomycetes</taxon>
        <taxon>Mycobacteriales</taxon>
        <taxon>Mycobacteriaceae</taxon>
        <taxon>Mycobacterium</taxon>
        <taxon>environmental samples</taxon>
    </lineage>
</organism>
<gene>
    <name evidence="1" type="ORF">MHPYR_830006</name>
</gene>
<reference evidence="1" key="1">
    <citation type="submission" date="2016-03" db="EMBL/GenBank/DDBJ databases">
        <authorList>
            <person name="Ploux O."/>
        </authorList>
    </citation>
    <scope>NUCLEOTIDE SEQUENCE</scope>
    <source>
        <strain evidence="1">UC10</strain>
    </source>
</reference>
<sequence>MHHWCMARLGALSCDDVHDLFRQVRVCEQSIDKRCEDFLPGNACES</sequence>
<dbReference type="AlphaFoldDB" id="A0A1Y5PQD0"/>
<protein>
    <submittedName>
        <fullName evidence="1">Uncharacterized protein</fullName>
    </submittedName>
</protein>